<keyword evidence="3" id="KW-1185">Reference proteome</keyword>
<feature type="transmembrane region" description="Helical" evidence="1">
    <location>
        <begin position="48"/>
        <end position="69"/>
    </location>
</feature>
<accession>A0A8J3ICB6</accession>
<dbReference type="Proteomes" id="UP000612362">
    <property type="component" value="Unassembled WGS sequence"/>
</dbReference>
<dbReference type="RefSeq" id="WP_220197951.1">
    <property type="nucleotide sequence ID" value="NZ_BNJF01000004.1"/>
</dbReference>
<keyword evidence="1" id="KW-0472">Membrane</keyword>
<keyword evidence="1" id="KW-1133">Transmembrane helix</keyword>
<evidence type="ECO:0000313" key="2">
    <source>
        <dbReference type="EMBL" id="GHO48774.1"/>
    </source>
</evidence>
<comment type="caution">
    <text evidence="2">The sequence shown here is derived from an EMBL/GenBank/DDBJ whole genome shotgun (WGS) entry which is preliminary data.</text>
</comment>
<evidence type="ECO:0000313" key="3">
    <source>
        <dbReference type="Proteomes" id="UP000612362"/>
    </source>
</evidence>
<dbReference type="AlphaFoldDB" id="A0A8J3ICB6"/>
<feature type="transmembrane region" description="Helical" evidence="1">
    <location>
        <begin position="125"/>
        <end position="145"/>
    </location>
</feature>
<name>A0A8J3ICB6_9CHLR</name>
<dbReference type="EMBL" id="BNJF01000004">
    <property type="protein sequence ID" value="GHO48774.1"/>
    <property type="molecule type" value="Genomic_DNA"/>
</dbReference>
<protein>
    <submittedName>
        <fullName evidence="2">Uncharacterized protein</fullName>
    </submittedName>
</protein>
<sequence>MALLILKILLALYALQGFIKPLLHFIVKKERRMKMAEAMYAKKEGKADVSRLTDGMLYLFCLILLGLLASSGIEYLNFTTGFLVGLTALQLYFHAFNQPLEKQPAPPLTPIKMMSYAIKEMPGKAWVSTLFMSAILFWCLVMIILNVI</sequence>
<evidence type="ECO:0000256" key="1">
    <source>
        <dbReference type="SAM" id="Phobius"/>
    </source>
</evidence>
<reference evidence="2" key="1">
    <citation type="submission" date="2020-10" db="EMBL/GenBank/DDBJ databases">
        <title>Taxonomic study of unclassified bacteria belonging to the class Ktedonobacteria.</title>
        <authorList>
            <person name="Yabe S."/>
            <person name="Wang C.M."/>
            <person name="Zheng Y."/>
            <person name="Sakai Y."/>
            <person name="Cavaletti L."/>
            <person name="Monciardini P."/>
            <person name="Donadio S."/>
        </authorList>
    </citation>
    <scope>NUCLEOTIDE SEQUENCE</scope>
    <source>
        <strain evidence="2">SOSP1-1</strain>
    </source>
</reference>
<gene>
    <name evidence="2" type="ORF">KSX_69370</name>
</gene>
<keyword evidence="1" id="KW-0812">Transmembrane</keyword>
<feature type="transmembrane region" description="Helical" evidence="1">
    <location>
        <begin position="6"/>
        <end position="27"/>
    </location>
</feature>
<organism evidence="2 3">
    <name type="scientific">Ktedonospora formicarum</name>
    <dbReference type="NCBI Taxonomy" id="2778364"/>
    <lineage>
        <taxon>Bacteria</taxon>
        <taxon>Bacillati</taxon>
        <taxon>Chloroflexota</taxon>
        <taxon>Ktedonobacteria</taxon>
        <taxon>Ktedonobacterales</taxon>
        <taxon>Ktedonobacteraceae</taxon>
        <taxon>Ktedonospora</taxon>
    </lineage>
</organism>
<proteinExistence type="predicted"/>